<dbReference type="EMBL" id="LNQE01000131">
    <property type="protein sequence ID" value="KUG29102.1"/>
    <property type="molecule type" value="Genomic_DNA"/>
</dbReference>
<proteinExistence type="predicted"/>
<dbReference type="GO" id="GO:0005524">
    <property type="term" value="F:ATP binding"/>
    <property type="evidence" value="ECO:0007669"/>
    <property type="project" value="UniProtKB-KW"/>
</dbReference>
<evidence type="ECO:0000313" key="7">
    <source>
        <dbReference type="EMBL" id="KUG29102.1"/>
    </source>
</evidence>
<dbReference type="NCBIfam" id="TIGR00097">
    <property type="entry name" value="HMP-P_kinase"/>
    <property type="match status" value="1"/>
</dbReference>
<dbReference type="SUPFAM" id="SSF53639">
    <property type="entry name" value="AraD/HMP-PK domain-like"/>
    <property type="match status" value="1"/>
</dbReference>
<gene>
    <name evidence="7" type="ORF">ASZ90_001014</name>
</gene>
<dbReference type="EC" id="2.7.4.7" evidence="7"/>
<evidence type="ECO:0000259" key="5">
    <source>
        <dbReference type="Pfam" id="PF08543"/>
    </source>
</evidence>
<name>A0A0W8G7V4_9ZZZZ</name>
<evidence type="ECO:0000256" key="2">
    <source>
        <dbReference type="ARBA" id="ARBA00022741"/>
    </source>
</evidence>
<keyword evidence="3 7" id="KW-0418">Kinase</keyword>
<feature type="domain" description="Pyridoxamine kinase/Phosphomethylpyrimidine kinase" evidence="5">
    <location>
        <begin position="20"/>
        <end position="271"/>
    </location>
</feature>
<dbReference type="InterPro" id="IPR029056">
    <property type="entry name" value="Ribokinase-like"/>
</dbReference>
<organism evidence="7">
    <name type="scientific">hydrocarbon metagenome</name>
    <dbReference type="NCBI Taxonomy" id="938273"/>
    <lineage>
        <taxon>unclassified sequences</taxon>
        <taxon>metagenomes</taxon>
        <taxon>ecological metagenomes</taxon>
    </lineage>
</organism>
<dbReference type="Gene3D" id="3.40.225.10">
    <property type="entry name" value="Class II aldolase/adducin N-terminal domain"/>
    <property type="match status" value="1"/>
</dbReference>
<dbReference type="GO" id="GO:0008972">
    <property type="term" value="F:phosphomethylpyrimidine kinase activity"/>
    <property type="evidence" value="ECO:0007669"/>
    <property type="project" value="UniProtKB-EC"/>
</dbReference>
<evidence type="ECO:0000256" key="1">
    <source>
        <dbReference type="ARBA" id="ARBA00022679"/>
    </source>
</evidence>
<accession>A0A0W8G7V4</accession>
<protein>
    <submittedName>
        <fullName evidence="7">Hydroxymethylpyrimidine phosphate kinase thid</fullName>
        <ecNumber evidence="7">2.7.4.7</ecNumber>
    </submittedName>
</protein>
<dbReference type="CDD" id="cd01169">
    <property type="entry name" value="HMPP_kinase"/>
    <property type="match status" value="1"/>
</dbReference>
<reference evidence="7" key="1">
    <citation type="journal article" date="2015" name="Proc. Natl. Acad. Sci. U.S.A.">
        <title>Networks of energetic and metabolic interactions define dynamics in microbial communities.</title>
        <authorList>
            <person name="Embree M."/>
            <person name="Liu J.K."/>
            <person name="Al-Bassam M.M."/>
            <person name="Zengler K."/>
        </authorList>
    </citation>
    <scope>NUCLEOTIDE SEQUENCE</scope>
</reference>
<dbReference type="InterPro" id="IPR019293">
    <property type="entry name" value="ThiN"/>
</dbReference>
<keyword evidence="1 7" id="KW-0808">Transferase</keyword>
<dbReference type="FunFam" id="3.40.1190.20:FF:000003">
    <property type="entry name" value="Phosphomethylpyrimidine kinase ThiD"/>
    <property type="match status" value="1"/>
</dbReference>
<evidence type="ECO:0000256" key="4">
    <source>
        <dbReference type="ARBA" id="ARBA00022840"/>
    </source>
</evidence>
<dbReference type="AlphaFoldDB" id="A0A0W8G7V4"/>
<dbReference type="Pfam" id="PF08543">
    <property type="entry name" value="Phos_pyr_kin"/>
    <property type="match status" value="1"/>
</dbReference>
<dbReference type="Pfam" id="PF10120">
    <property type="entry name" value="ThiN"/>
    <property type="match status" value="1"/>
</dbReference>
<dbReference type="GO" id="GO:0008902">
    <property type="term" value="F:hydroxymethylpyrimidine kinase activity"/>
    <property type="evidence" value="ECO:0007669"/>
    <property type="project" value="TreeGrafter"/>
</dbReference>
<dbReference type="Gene3D" id="3.40.1190.20">
    <property type="match status" value="1"/>
</dbReference>
<evidence type="ECO:0000256" key="3">
    <source>
        <dbReference type="ARBA" id="ARBA00022777"/>
    </source>
</evidence>
<keyword evidence="2" id="KW-0547">Nucleotide-binding</keyword>
<feature type="domain" description="Thiamine-phosphate synthase ThiN" evidence="6">
    <location>
        <begin position="289"/>
        <end position="459"/>
    </location>
</feature>
<dbReference type="PANTHER" id="PTHR20858:SF17">
    <property type="entry name" value="HYDROXYMETHYLPYRIMIDINE_PHOSPHOMETHYLPYRIMIDINE KINASE THI20-RELATED"/>
    <property type="match status" value="1"/>
</dbReference>
<dbReference type="PANTHER" id="PTHR20858">
    <property type="entry name" value="PHOSPHOMETHYLPYRIMIDINE KINASE"/>
    <property type="match status" value="1"/>
</dbReference>
<dbReference type="InterPro" id="IPR004399">
    <property type="entry name" value="HMP/HMP-P_kinase_dom"/>
</dbReference>
<evidence type="ECO:0000259" key="6">
    <source>
        <dbReference type="Pfam" id="PF10120"/>
    </source>
</evidence>
<dbReference type="GO" id="GO:0005829">
    <property type="term" value="C:cytosol"/>
    <property type="evidence" value="ECO:0007669"/>
    <property type="project" value="TreeGrafter"/>
</dbReference>
<dbReference type="InterPro" id="IPR036409">
    <property type="entry name" value="Aldolase_II/adducin_N_sf"/>
</dbReference>
<dbReference type="GO" id="GO:0009228">
    <property type="term" value="P:thiamine biosynthetic process"/>
    <property type="evidence" value="ECO:0007669"/>
    <property type="project" value="InterPro"/>
</dbReference>
<dbReference type="SUPFAM" id="SSF53613">
    <property type="entry name" value="Ribokinase-like"/>
    <property type="match status" value="1"/>
</dbReference>
<keyword evidence="4" id="KW-0067">ATP-binding</keyword>
<comment type="caution">
    <text evidence="7">The sequence shown here is derived from an EMBL/GenBank/DDBJ whole genome shotgun (WGS) entry which is preliminary data.</text>
</comment>
<dbReference type="InterPro" id="IPR013749">
    <property type="entry name" value="PM/HMP-P_kinase-1"/>
</dbReference>
<sequence>MNRIPPTSPPPCVLTVAGSDSGGGAGIQADLKAFMMQGTYGLSVITALTAQNTAAVTGIHAPPPEFAAAQLDAVLSDFPIRAAKTGMLFCAPVIAAVADRLAGSDFPLVVDPVCVSQSGARLLESEAVAALRERVIPLAALVTPNLPEALELTGVAVCDRESATQAARRILDMRDDKGRKAGAVLLKGGHGATGGGAVTDLLVFSDGREVEIARPHVATNNTHGTGCTLSAAIAAHLALGADLETAVIKARDYLHLCLRAAYDLGAGSGPPHHLAPYVRTRARLAVLDELRQAARRMPAMPGLAALVPEVSMNLALAAPWPAAIGDVAAFAGRITRGRDGSVFIPAGPAFGASSHMAKVVLAAAAVVPGVACAANVRYNARTLAALSRAGLAAAWFDRADEPREVKEREGSSLEWGTHAALAAHPDPASVDAVCDPGEAGKEPMIRILGRDAADVLAKLELLLSAL</sequence>